<evidence type="ECO:0000256" key="5">
    <source>
        <dbReference type="ARBA" id="ARBA00023002"/>
    </source>
</evidence>
<evidence type="ECO:0000313" key="11">
    <source>
        <dbReference type="EMBL" id="MZJ85580.1"/>
    </source>
</evidence>
<evidence type="ECO:0000313" key="13">
    <source>
        <dbReference type="Proteomes" id="UP000225608"/>
    </source>
</evidence>
<evidence type="ECO:0000256" key="2">
    <source>
        <dbReference type="ARBA" id="ARBA00022475"/>
    </source>
</evidence>
<feature type="domain" description="NADH:quinone oxidoreductase/Mrp antiporter transmembrane" evidence="9">
    <location>
        <begin position="131"/>
        <end position="425"/>
    </location>
</feature>
<dbReference type="RefSeq" id="WP_099431575.1">
    <property type="nucleotide sequence ID" value="NZ_CABWIF010000011.1"/>
</dbReference>
<dbReference type="EMBL" id="CP024160">
    <property type="protein sequence ID" value="ATP53396.1"/>
    <property type="molecule type" value="Genomic_DNA"/>
</dbReference>
<dbReference type="KEGG" id="caer:CSV91_01895"/>
<dbReference type="InterPro" id="IPR052175">
    <property type="entry name" value="ComplexI-like_HydComp"/>
</dbReference>
<evidence type="ECO:0000313" key="14">
    <source>
        <dbReference type="Proteomes" id="UP000368032"/>
    </source>
</evidence>
<evidence type="ECO:0000313" key="12">
    <source>
        <dbReference type="EMBL" id="VWL93008.1"/>
    </source>
</evidence>
<feature type="transmembrane region" description="Helical" evidence="8">
    <location>
        <begin position="416"/>
        <end position="435"/>
    </location>
</feature>
<dbReference type="PANTHER" id="PTHR42682:SF5">
    <property type="entry name" value="HYDROGENASE-4 COMPONENT F"/>
    <property type="match status" value="1"/>
</dbReference>
<feature type="transmembrane region" description="Helical" evidence="8">
    <location>
        <begin position="68"/>
        <end position="94"/>
    </location>
</feature>
<name>A0A2D1TVR6_9ACTN</name>
<feature type="transmembrane region" description="Helical" evidence="8">
    <location>
        <begin position="32"/>
        <end position="56"/>
    </location>
</feature>
<feature type="transmembrane region" description="Helical" evidence="8">
    <location>
        <begin position="215"/>
        <end position="234"/>
    </location>
</feature>
<dbReference type="GO" id="GO:0016491">
    <property type="term" value="F:oxidoreductase activity"/>
    <property type="evidence" value="ECO:0007669"/>
    <property type="project" value="UniProtKB-KW"/>
</dbReference>
<feature type="transmembrane region" description="Helical" evidence="8">
    <location>
        <begin position="286"/>
        <end position="306"/>
    </location>
</feature>
<organism evidence="10 13">
    <name type="scientific">Collinsella aerofaciens</name>
    <dbReference type="NCBI Taxonomy" id="74426"/>
    <lineage>
        <taxon>Bacteria</taxon>
        <taxon>Bacillati</taxon>
        <taxon>Actinomycetota</taxon>
        <taxon>Coriobacteriia</taxon>
        <taxon>Coriobacteriales</taxon>
        <taxon>Coriobacteriaceae</taxon>
        <taxon>Collinsella</taxon>
    </lineage>
</organism>
<keyword evidence="4 8" id="KW-1133">Transmembrane helix</keyword>
<dbReference type="PRINTS" id="PR01434">
    <property type="entry name" value="NADHDHGNASE5"/>
</dbReference>
<dbReference type="EC" id="1.-.-.-" evidence="12"/>
<evidence type="ECO:0000313" key="10">
    <source>
        <dbReference type="EMBL" id="ATP53396.1"/>
    </source>
</evidence>
<dbReference type="InterPro" id="IPR001750">
    <property type="entry name" value="ND/Mrp_TM"/>
</dbReference>
<gene>
    <name evidence="12" type="primary">hyfB_1</name>
    <name evidence="12" type="ORF">CKJAJONC_00039</name>
    <name evidence="10" type="ORF">CSV91_01895</name>
    <name evidence="11" type="ORF">GT635_03755</name>
</gene>
<feature type="transmembrane region" description="Helical" evidence="8">
    <location>
        <begin position="114"/>
        <end position="130"/>
    </location>
</feature>
<dbReference type="EMBL" id="WWTB01000006">
    <property type="protein sequence ID" value="MZJ85580.1"/>
    <property type="molecule type" value="Genomic_DNA"/>
</dbReference>
<keyword evidence="5 12" id="KW-0560">Oxidoreductase</keyword>
<evidence type="ECO:0000256" key="3">
    <source>
        <dbReference type="ARBA" id="ARBA00022692"/>
    </source>
</evidence>
<keyword evidence="6 8" id="KW-0472">Membrane</keyword>
<reference evidence="12 14" key="3">
    <citation type="submission" date="2019-10" db="EMBL/GenBank/DDBJ databases">
        <authorList>
            <person name="Wolf R A."/>
        </authorList>
    </citation>
    <scope>NUCLEOTIDE SEQUENCE [LARGE SCALE GENOMIC DNA]</scope>
    <source>
        <strain evidence="12">Collinsella_aerofaciens_DSM_13712</strain>
    </source>
</reference>
<keyword evidence="2" id="KW-1003">Cell membrane</keyword>
<reference evidence="10 13" key="1">
    <citation type="submission" date="2017-10" db="EMBL/GenBank/DDBJ databases">
        <title>Complete genome sequence of Collinsella aerofaciens isolated from the gut of a healthy adult Indian.</title>
        <authorList>
            <person name="Bag S."/>
            <person name="Ghosh T.S."/>
            <person name="Das B."/>
        </authorList>
    </citation>
    <scope>NUCLEOTIDE SEQUENCE [LARGE SCALE GENOMIC DNA]</scope>
    <source>
        <strain evidence="10">Indica</strain>
        <strain evidence="13">indica</strain>
    </source>
</reference>
<sequence>MDVSMLTVALLACPLVFSLIMAALPKTTSYNVFAGLNTISVAATLVLSVVTAGTMLSSGQNIDALGLWLHLDSLSSIFVLLVGIIGFITGVYSISYIKIDIEEKTMPAERTKQYYALFSLFVFTMLLACLSNNIILTWAAVEATTLSTVFLVGIYKNKQALEASWKYAMVCTAGVAFGLFGTLLIYANAADIMPNAHEAAFLTSIMPYADQFDPMLVRLAFAFIVIGFGTKAGLFPMHTWLPDAHSQAPSPVSALLSGVLLKCAMLVIIRFYSLSIITVGDTYPRTLLLILGTLSILVAALCIFKQDDIKRRFAYSSVDNVGVVALCLGIGGPLGIAACLLHCIFHGFTKALAFCMAGNIQHIYHTRDLNKIKGVVEIAPVTAALTIIALLALAAFPPFALFISEFLTFVAGVQSGPIWVVVLVAIGLTGVYFALTGIALKSIFGKAPEGMKRHEVPALMIIPEIALAIVVMWFGIATPVAITSGVEDATSVVLNQSVEELHEAPLYRMVFSSQTKTSEVN</sequence>
<feature type="transmembrane region" description="Helical" evidence="8">
    <location>
        <begin position="321"/>
        <end position="345"/>
    </location>
</feature>
<dbReference type="PANTHER" id="PTHR42682">
    <property type="entry name" value="HYDROGENASE-4 COMPONENT F"/>
    <property type="match status" value="1"/>
</dbReference>
<evidence type="ECO:0000256" key="7">
    <source>
        <dbReference type="RuleBase" id="RU000320"/>
    </source>
</evidence>
<feature type="transmembrane region" description="Helical" evidence="8">
    <location>
        <begin position="254"/>
        <end position="274"/>
    </location>
</feature>
<dbReference type="Proteomes" id="UP000481598">
    <property type="component" value="Unassembled WGS sequence"/>
</dbReference>
<evidence type="ECO:0000259" key="9">
    <source>
        <dbReference type="Pfam" id="PF00361"/>
    </source>
</evidence>
<reference evidence="11 15" key="2">
    <citation type="journal article" date="2019" name="Nat. Med.">
        <title>A library of human gut bacterial isolates paired with longitudinal multiomics data enables mechanistic microbiome research.</title>
        <authorList>
            <person name="Poyet M."/>
            <person name="Groussin M."/>
            <person name="Gibbons S.M."/>
            <person name="Avila-Pacheco J."/>
            <person name="Jiang X."/>
            <person name="Kearney S.M."/>
            <person name="Perrotta A.R."/>
            <person name="Berdy B."/>
            <person name="Zhao S."/>
            <person name="Lieberman T.D."/>
            <person name="Swanson P.K."/>
            <person name="Smith M."/>
            <person name="Roesemann S."/>
            <person name="Alexander J.E."/>
            <person name="Rich S.A."/>
            <person name="Livny J."/>
            <person name="Vlamakis H."/>
            <person name="Clish C."/>
            <person name="Bullock K."/>
            <person name="Deik A."/>
            <person name="Scott J."/>
            <person name="Pierce K.A."/>
            <person name="Xavier R.J."/>
            <person name="Alm E.J."/>
        </authorList>
    </citation>
    <scope>NUCLEOTIDE SEQUENCE [LARGE SCALE GENOMIC DNA]</scope>
    <source>
        <strain evidence="11 15">BIOML-A10</strain>
    </source>
</reference>
<keyword evidence="3 7" id="KW-0812">Transmembrane</keyword>
<dbReference type="GO" id="GO:0005886">
    <property type="term" value="C:plasma membrane"/>
    <property type="evidence" value="ECO:0007669"/>
    <property type="project" value="UniProtKB-SubCell"/>
</dbReference>
<dbReference type="EMBL" id="CABWIF010000011">
    <property type="protein sequence ID" value="VWL93008.1"/>
    <property type="molecule type" value="Genomic_DNA"/>
</dbReference>
<dbReference type="Pfam" id="PF00361">
    <property type="entry name" value="Proton_antipo_M"/>
    <property type="match status" value="1"/>
</dbReference>
<feature type="transmembrane region" description="Helical" evidence="8">
    <location>
        <begin position="375"/>
        <end position="396"/>
    </location>
</feature>
<proteinExistence type="predicted"/>
<dbReference type="Proteomes" id="UP000368032">
    <property type="component" value="Unassembled WGS sequence"/>
</dbReference>
<dbReference type="Proteomes" id="UP000225608">
    <property type="component" value="Chromosome"/>
</dbReference>
<evidence type="ECO:0000256" key="4">
    <source>
        <dbReference type="ARBA" id="ARBA00022989"/>
    </source>
</evidence>
<evidence type="ECO:0000256" key="1">
    <source>
        <dbReference type="ARBA" id="ARBA00004651"/>
    </source>
</evidence>
<evidence type="ECO:0000313" key="15">
    <source>
        <dbReference type="Proteomes" id="UP000481598"/>
    </source>
</evidence>
<evidence type="ECO:0000256" key="6">
    <source>
        <dbReference type="ARBA" id="ARBA00023136"/>
    </source>
</evidence>
<evidence type="ECO:0000256" key="8">
    <source>
        <dbReference type="SAM" id="Phobius"/>
    </source>
</evidence>
<dbReference type="AlphaFoldDB" id="A0A2D1TVR6"/>
<comment type="subcellular location">
    <subcellularLocation>
        <location evidence="1">Cell membrane</location>
        <topology evidence="1">Multi-pass membrane protein</topology>
    </subcellularLocation>
    <subcellularLocation>
        <location evidence="7">Membrane</location>
        <topology evidence="7">Multi-pass membrane protein</topology>
    </subcellularLocation>
</comment>
<feature type="transmembrane region" description="Helical" evidence="8">
    <location>
        <begin position="456"/>
        <end position="476"/>
    </location>
</feature>
<accession>A0A2D1TVR6</accession>
<feature type="transmembrane region" description="Helical" evidence="8">
    <location>
        <begin position="167"/>
        <end position="187"/>
    </location>
</feature>
<protein>
    <submittedName>
        <fullName evidence="10 11">Hydrogenase</fullName>
    </submittedName>
    <submittedName>
        <fullName evidence="12">Hydrogenase-4 component B</fullName>
        <ecNumber evidence="12">1.-.-.-</ecNumber>
    </submittedName>
</protein>